<proteinExistence type="inferred from homology"/>
<keyword evidence="4" id="KW-0479">Metal-binding</keyword>
<organism evidence="9 10">
    <name type="scientific">Alysiella filiformis DSM 16848</name>
    <dbReference type="NCBI Taxonomy" id="1120981"/>
    <lineage>
        <taxon>Bacteria</taxon>
        <taxon>Pseudomonadati</taxon>
        <taxon>Pseudomonadota</taxon>
        <taxon>Betaproteobacteria</taxon>
        <taxon>Neisseriales</taxon>
        <taxon>Neisseriaceae</taxon>
        <taxon>Alysiella</taxon>
    </lineage>
</organism>
<dbReference type="PANTHER" id="PTHR33653">
    <property type="entry name" value="RIBONUCLEASE VAPC2"/>
    <property type="match status" value="1"/>
</dbReference>
<dbReference type="InterPro" id="IPR029060">
    <property type="entry name" value="PIN-like_dom_sf"/>
</dbReference>
<evidence type="ECO:0000256" key="3">
    <source>
        <dbReference type="ARBA" id="ARBA00022722"/>
    </source>
</evidence>
<dbReference type="GO" id="GO:0016787">
    <property type="term" value="F:hydrolase activity"/>
    <property type="evidence" value="ECO:0007669"/>
    <property type="project" value="UniProtKB-KW"/>
</dbReference>
<evidence type="ECO:0000259" key="8">
    <source>
        <dbReference type="Pfam" id="PF01850"/>
    </source>
</evidence>
<dbReference type="EMBL" id="OCNF01000007">
    <property type="protein sequence ID" value="SOD67992.1"/>
    <property type="molecule type" value="Genomic_DNA"/>
</dbReference>
<dbReference type="OrthoDB" id="9813509at2"/>
<evidence type="ECO:0000256" key="2">
    <source>
        <dbReference type="ARBA" id="ARBA00022649"/>
    </source>
</evidence>
<dbReference type="Pfam" id="PF01850">
    <property type="entry name" value="PIN"/>
    <property type="match status" value="1"/>
</dbReference>
<dbReference type="SUPFAM" id="SSF88723">
    <property type="entry name" value="PIN domain-like"/>
    <property type="match status" value="1"/>
</dbReference>
<comment type="cofactor">
    <cofactor evidence="1">
        <name>Mg(2+)</name>
        <dbReference type="ChEBI" id="CHEBI:18420"/>
    </cofactor>
</comment>
<evidence type="ECO:0000256" key="4">
    <source>
        <dbReference type="ARBA" id="ARBA00022723"/>
    </source>
</evidence>
<accession>A0A286EAQ6</accession>
<dbReference type="AlphaFoldDB" id="A0A286EAQ6"/>
<sequence>MLIDTDVLIWLARGNENAKNILLNQNTKYISVITYMEMLQGMKNKLEMNAFLKFLKQYPFEILPLNEKIGEMASHLVKNHALSHNMQMADALIASTAMVYNQSLLSANYKHYHFIDDLNLMKFTV</sequence>
<keyword evidence="5" id="KW-0378">Hydrolase</keyword>
<dbReference type="GO" id="GO:0046872">
    <property type="term" value="F:metal ion binding"/>
    <property type="evidence" value="ECO:0007669"/>
    <property type="project" value="UniProtKB-KW"/>
</dbReference>
<dbReference type="GO" id="GO:0004518">
    <property type="term" value="F:nuclease activity"/>
    <property type="evidence" value="ECO:0007669"/>
    <property type="project" value="UniProtKB-KW"/>
</dbReference>
<keyword evidence="10" id="KW-1185">Reference proteome</keyword>
<feature type="domain" description="PIN" evidence="8">
    <location>
        <begin position="1"/>
        <end position="112"/>
    </location>
</feature>
<name>A0A286EAQ6_9NEIS</name>
<gene>
    <name evidence="9" type="ORF">SAMN02746062_01082</name>
</gene>
<dbReference type="InterPro" id="IPR002716">
    <property type="entry name" value="PIN_dom"/>
</dbReference>
<dbReference type="RefSeq" id="WP_097114142.1">
    <property type="nucleotide sequence ID" value="NZ_CP083931.1"/>
</dbReference>
<dbReference type="InterPro" id="IPR050556">
    <property type="entry name" value="Type_II_TA_system_RNase"/>
</dbReference>
<dbReference type="Gene3D" id="3.40.50.1010">
    <property type="entry name" value="5'-nuclease"/>
    <property type="match status" value="1"/>
</dbReference>
<evidence type="ECO:0000313" key="10">
    <source>
        <dbReference type="Proteomes" id="UP000219669"/>
    </source>
</evidence>
<protein>
    <recommendedName>
        <fullName evidence="8">PIN domain-containing protein</fullName>
    </recommendedName>
</protein>
<evidence type="ECO:0000256" key="6">
    <source>
        <dbReference type="ARBA" id="ARBA00022842"/>
    </source>
</evidence>
<evidence type="ECO:0000313" key="9">
    <source>
        <dbReference type="EMBL" id="SOD67992.1"/>
    </source>
</evidence>
<keyword evidence="3" id="KW-0540">Nuclease</keyword>
<evidence type="ECO:0000256" key="7">
    <source>
        <dbReference type="ARBA" id="ARBA00038093"/>
    </source>
</evidence>
<dbReference type="Proteomes" id="UP000219669">
    <property type="component" value="Unassembled WGS sequence"/>
</dbReference>
<dbReference type="PANTHER" id="PTHR33653:SF1">
    <property type="entry name" value="RIBONUCLEASE VAPC2"/>
    <property type="match status" value="1"/>
</dbReference>
<evidence type="ECO:0000256" key="5">
    <source>
        <dbReference type="ARBA" id="ARBA00022801"/>
    </source>
</evidence>
<comment type="similarity">
    <text evidence="7">Belongs to the PINc/VapC protein family.</text>
</comment>
<dbReference type="CDD" id="cd18741">
    <property type="entry name" value="PIN_VapC4-5_FitB-like"/>
    <property type="match status" value="1"/>
</dbReference>
<keyword evidence="6" id="KW-0460">Magnesium</keyword>
<reference evidence="9 10" key="1">
    <citation type="submission" date="2017-09" db="EMBL/GenBank/DDBJ databases">
        <authorList>
            <person name="Ehlers B."/>
            <person name="Leendertz F.H."/>
        </authorList>
    </citation>
    <scope>NUCLEOTIDE SEQUENCE [LARGE SCALE GENOMIC DNA]</scope>
    <source>
        <strain evidence="9 10">DSM 16848</strain>
    </source>
</reference>
<evidence type="ECO:0000256" key="1">
    <source>
        <dbReference type="ARBA" id="ARBA00001946"/>
    </source>
</evidence>
<keyword evidence="2" id="KW-1277">Toxin-antitoxin system</keyword>